<dbReference type="SUPFAM" id="SSF102114">
    <property type="entry name" value="Radical SAM enzymes"/>
    <property type="match status" value="1"/>
</dbReference>
<organism evidence="1 2">
    <name type="scientific">Streptomyces cinereospinus</name>
    <dbReference type="NCBI Taxonomy" id="285561"/>
    <lineage>
        <taxon>Bacteria</taxon>
        <taxon>Bacillati</taxon>
        <taxon>Actinomycetota</taxon>
        <taxon>Actinomycetes</taxon>
        <taxon>Kitasatosporales</taxon>
        <taxon>Streptomycetaceae</taxon>
        <taxon>Streptomyces</taxon>
    </lineage>
</organism>
<dbReference type="PANTHER" id="PTHR13932">
    <property type="entry name" value="COPROPORPHYRINIGEN III OXIDASE"/>
    <property type="match status" value="1"/>
</dbReference>
<evidence type="ECO:0000313" key="2">
    <source>
        <dbReference type="Proteomes" id="UP001589709"/>
    </source>
</evidence>
<dbReference type="InterPro" id="IPR034505">
    <property type="entry name" value="Coproporphyrinogen-III_oxidase"/>
</dbReference>
<evidence type="ECO:0000313" key="1">
    <source>
        <dbReference type="EMBL" id="MFB9466094.1"/>
    </source>
</evidence>
<protein>
    <submittedName>
        <fullName evidence="1">Uncharacterized protein</fullName>
    </submittedName>
</protein>
<gene>
    <name evidence="1" type="ORF">ACFF45_26125</name>
</gene>
<dbReference type="Proteomes" id="UP001589709">
    <property type="component" value="Unassembled WGS sequence"/>
</dbReference>
<dbReference type="InterPro" id="IPR058240">
    <property type="entry name" value="rSAM_sf"/>
</dbReference>
<comment type="caution">
    <text evidence="1">The sequence shown here is derived from an EMBL/GenBank/DDBJ whole genome shotgun (WGS) entry which is preliminary data.</text>
</comment>
<reference evidence="1 2" key="1">
    <citation type="submission" date="2024-09" db="EMBL/GenBank/DDBJ databases">
        <authorList>
            <person name="Sun Q."/>
            <person name="Mori K."/>
        </authorList>
    </citation>
    <scope>NUCLEOTIDE SEQUENCE [LARGE SCALE GENOMIC DNA]</scope>
    <source>
        <strain evidence="1 2">JCM 6917</strain>
    </source>
</reference>
<dbReference type="RefSeq" id="WP_381348913.1">
    <property type="nucleotide sequence ID" value="NZ_JBHMCY010000060.1"/>
</dbReference>
<keyword evidence="2" id="KW-1185">Reference proteome</keyword>
<proteinExistence type="predicted"/>
<accession>A0ABV5N723</accession>
<dbReference type="PANTHER" id="PTHR13932:SF5">
    <property type="entry name" value="RADICAL S-ADENOSYL METHIONINE DOMAIN-CONTAINING PROTEIN 1, MITOCHONDRIAL"/>
    <property type="match status" value="1"/>
</dbReference>
<dbReference type="EMBL" id="JBHMCY010000060">
    <property type="protein sequence ID" value="MFB9466094.1"/>
    <property type="molecule type" value="Genomic_DNA"/>
</dbReference>
<sequence length="87" mass="9902">MYPPLKAMGSVEPEEFLPHATDRCSVYPRTSFCEQRRTFCHFAKEIPPRGQRVERYLHALHRELRGTGELTGHPLAQTVYFGGGTPS</sequence>
<name>A0ABV5N723_9ACTN</name>